<dbReference type="OMA" id="ILCHNVF"/>
<protein>
    <submittedName>
        <fullName evidence="2 4">SAM-dependent methyltransferase</fullName>
    </submittedName>
</protein>
<reference evidence="4 7" key="3">
    <citation type="journal article" date="2018" name="Emerg. Microbes Infect.">
        <title>Phenotypic and molecular analysis of nontypeable Group B streptococci: identification of cps2a and hybrid cps2a/cps5 Group B streptococcal capsule gene clusters.</title>
        <authorList>
            <person name="Alhhazmi A."/>
            <person name="Tyrrell G.J."/>
        </authorList>
    </citation>
    <scope>NUCLEOTIDE SEQUENCE [LARGE SCALE GENOMIC DNA]</scope>
    <source>
        <strain evidence="4 7">PLGBS17</strain>
    </source>
</reference>
<dbReference type="EMBL" id="QHGZ01000227">
    <property type="protein sequence ID" value="RDY77369.1"/>
    <property type="molecule type" value="Genomic_DNA"/>
</dbReference>
<dbReference type="Proteomes" id="UP000035174">
    <property type="component" value="Unassembled WGS sequence"/>
</dbReference>
<dbReference type="Proteomes" id="UP000256718">
    <property type="component" value="Unassembled WGS sequence"/>
</dbReference>
<dbReference type="Gene3D" id="3.40.50.150">
    <property type="entry name" value="Vaccinia Virus protein VP39"/>
    <property type="match status" value="1"/>
</dbReference>
<feature type="domain" description="Methyltransferase type 11" evidence="1">
    <location>
        <begin position="36"/>
        <end position="125"/>
    </location>
</feature>
<dbReference type="KEGG" id="sage:EN72_01210"/>
<accession>A0A0E1EFB8</accession>
<proteinExistence type="predicted"/>
<evidence type="ECO:0000313" key="7">
    <source>
        <dbReference type="Proteomes" id="UP000256718"/>
    </source>
</evidence>
<comment type="caution">
    <text evidence="4">The sequence shown here is derived from an EMBL/GenBank/DDBJ whole genome shotgun (WGS) entry which is preliminary data.</text>
</comment>
<dbReference type="SUPFAM" id="SSF53335">
    <property type="entry name" value="S-adenosyl-L-methionine-dependent methyltransferases"/>
    <property type="match status" value="1"/>
</dbReference>
<evidence type="ECO:0000259" key="1">
    <source>
        <dbReference type="Pfam" id="PF08241"/>
    </source>
</evidence>
<keyword evidence="4" id="KW-0489">Methyltransferase</keyword>
<reference evidence="3 6" key="2">
    <citation type="journal article" date="2016" name="Sci. Rep.">
        <title>Serotype IV Streptococcus agalactiae ST-452 has arisen from large genomic recombination events between CC23 and the hypervirulent CC17 lineages.</title>
        <authorList>
            <person name="Campisi E."/>
            <person name="Rinaudo C.D."/>
            <person name="Donati C."/>
            <person name="Barucco M."/>
            <person name="Torricelli G."/>
            <person name="Edwards M.S."/>
            <person name="Baker C.J."/>
            <person name="Margarit I."/>
            <person name="Rosini R."/>
        </authorList>
    </citation>
    <scope>NUCLEOTIDE SEQUENCE [LARGE SCALE GENOMIC DNA]</scope>
    <source>
        <strain evidence="3 6">CZ-PW-140</strain>
    </source>
</reference>
<evidence type="ECO:0000313" key="2">
    <source>
        <dbReference type="EMBL" id="KLJ30426.1"/>
    </source>
</evidence>
<dbReference type="Pfam" id="PF08241">
    <property type="entry name" value="Methyltransf_11"/>
    <property type="match status" value="1"/>
</dbReference>
<evidence type="ECO:0000313" key="3">
    <source>
        <dbReference type="EMBL" id="OCM72793.1"/>
    </source>
</evidence>
<gene>
    <name evidence="3" type="ORF">AX245_02125</name>
    <name evidence="4" type="ORF">C4618_11410</name>
    <name evidence="2" type="ORF">WA45_02440</name>
</gene>
<name>A0A0E1EFB8_STRAG</name>
<dbReference type="GO" id="GO:0008757">
    <property type="term" value="F:S-adenosylmethionine-dependent methyltransferase activity"/>
    <property type="evidence" value="ECO:0007669"/>
    <property type="project" value="InterPro"/>
</dbReference>
<dbReference type="InterPro" id="IPR013216">
    <property type="entry name" value="Methyltransf_11"/>
</dbReference>
<sequence>MTNVTSYKEMLAKPWGKIQYEITFAQLSHIKNQNVLDFGAGFCLTEQHLAKENNVTAIEPNPKLLYDNQSDNIYKILGSYEALRDLPDQSFDTIICHNVLEYIDKHNHPAYFDEFSRLLKPNGELSLIKHNITGKILQSVIFSNDTSTAMELLTGEANFKSASFDQGNIYTLEELKQNTNLLVERYQGIRTFYSLQPNHFKTETGWLNKMLAIELSVADKAPYKDIAFLQHITLKKSL</sequence>
<dbReference type="EMBL" id="LCVB01000015">
    <property type="protein sequence ID" value="KLJ30426.1"/>
    <property type="molecule type" value="Genomic_DNA"/>
</dbReference>
<dbReference type="InterPro" id="IPR029063">
    <property type="entry name" value="SAM-dependent_MTases_sf"/>
</dbReference>
<dbReference type="Proteomes" id="UP000093122">
    <property type="component" value="Unassembled WGS sequence"/>
</dbReference>
<reference evidence="2 5" key="1">
    <citation type="journal article" date="2015" name="PLoS ONE">
        <title>Genomic analysis reveals the molecular basis for capsule loss in the group B streptococcus population.</title>
        <authorList>
            <consortium name="DEVANI Consortium"/>
            <person name="Rosini R."/>
            <person name="Campisi E."/>
            <person name="De Chiara M."/>
            <person name="Tettelin H."/>
            <person name="Rinaudo D."/>
            <person name="Toniolo C."/>
            <person name="Metruccio M."/>
            <person name="Guidotti S."/>
            <person name="Sorensen U.B."/>
            <person name="Kilian M."/>
            <person name="Ramirez M."/>
            <person name="Janulczyk R."/>
            <person name="Donati C."/>
            <person name="Grandi G."/>
            <person name="Margarit I."/>
        </authorList>
    </citation>
    <scope>NUCLEOTIDE SEQUENCE [LARGE SCALE GENOMIC DNA]</scope>
    <source>
        <strain evidence="2 5">ES-PW-063</strain>
    </source>
</reference>
<dbReference type="RefSeq" id="WP_000186185.1">
    <property type="nucleotide sequence ID" value="NZ_AP018935.1"/>
</dbReference>
<dbReference type="EMBL" id="MAWT01000001">
    <property type="protein sequence ID" value="OCM72793.1"/>
    <property type="molecule type" value="Genomic_DNA"/>
</dbReference>
<keyword evidence="4" id="KW-0808">Transferase</keyword>
<dbReference type="GO" id="GO:0032259">
    <property type="term" value="P:methylation"/>
    <property type="evidence" value="ECO:0007669"/>
    <property type="project" value="UniProtKB-KW"/>
</dbReference>
<evidence type="ECO:0000313" key="5">
    <source>
        <dbReference type="Proteomes" id="UP000035174"/>
    </source>
</evidence>
<organism evidence="4 7">
    <name type="scientific">Streptococcus agalactiae</name>
    <dbReference type="NCBI Taxonomy" id="1311"/>
    <lineage>
        <taxon>Bacteria</taxon>
        <taxon>Bacillati</taxon>
        <taxon>Bacillota</taxon>
        <taxon>Bacilli</taxon>
        <taxon>Lactobacillales</taxon>
        <taxon>Streptococcaceae</taxon>
        <taxon>Streptococcus</taxon>
    </lineage>
</organism>
<dbReference type="CDD" id="cd02440">
    <property type="entry name" value="AdoMet_MTases"/>
    <property type="match status" value="1"/>
</dbReference>
<evidence type="ECO:0000313" key="6">
    <source>
        <dbReference type="Proteomes" id="UP000093122"/>
    </source>
</evidence>
<evidence type="ECO:0000313" key="4">
    <source>
        <dbReference type="EMBL" id="RDY77369.1"/>
    </source>
</evidence>
<dbReference type="AlphaFoldDB" id="A0A0E1EFB8"/>